<sequence length="330" mass="35693">MHIARYATLLSVLTTLGLLAGCQRHSNKETYYLVSNNLSLPYWKTAVAGFNKAAAQYDVTAKIVGPDNYDAQAESQAFDQAVAAHPDGILVSVADASSMQSQIDSALDKGIPVITIDSDSPHSHRIFFIGTNNREAGHLGGQRVVDRLGGKGNVVFFTMPGQPNLDERLNGYMEIFSQHPGIKVAEIFNIKGDAGNAMDKTPQYLALTGPAKVDAFICLEASAGKDVGEVLKRDKATDRLLIAMDVDPDTLNLIKEGVVDATIAQKPYTMAFYGLKMLDEIHHYPVKNLRTDYAVDTFSPFPAFIDTGTAQVDKGNVDIFVSSAAAAQHQ</sequence>
<dbReference type="PROSITE" id="PS51257">
    <property type="entry name" value="PROKAR_LIPOPROTEIN"/>
    <property type="match status" value="1"/>
</dbReference>
<organism evidence="6 7">
    <name type="scientific">Silvibacterium bohemicum</name>
    <dbReference type="NCBI Taxonomy" id="1577686"/>
    <lineage>
        <taxon>Bacteria</taxon>
        <taxon>Pseudomonadati</taxon>
        <taxon>Acidobacteriota</taxon>
        <taxon>Terriglobia</taxon>
        <taxon>Terriglobales</taxon>
        <taxon>Acidobacteriaceae</taxon>
        <taxon>Silvibacterium</taxon>
    </lineage>
</organism>
<proteinExistence type="inferred from homology"/>
<keyword evidence="3 4" id="KW-0732">Signal</keyword>
<dbReference type="EMBL" id="JACHEK010000012">
    <property type="protein sequence ID" value="MBB6147056.1"/>
    <property type="molecule type" value="Genomic_DNA"/>
</dbReference>
<dbReference type="GO" id="GO:0030313">
    <property type="term" value="C:cell envelope"/>
    <property type="evidence" value="ECO:0007669"/>
    <property type="project" value="UniProtKB-SubCell"/>
</dbReference>
<gene>
    <name evidence="6" type="ORF">HNQ77_005041</name>
</gene>
<feature type="signal peptide" evidence="4">
    <location>
        <begin position="1"/>
        <end position="20"/>
    </location>
</feature>
<name>A0A841K0I1_9BACT</name>
<reference evidence="6 7" key="1">
    <citation type="submission" date="2020-08" db="EMBL/GenBank/DDBJ databases">
        <title>Genomic Encyclopedia of Type Strains, Phase IV (KMG-IV): sequencing the most valuable type-strain genomes for metagenomic binning, comparative biology and taxonomic classification.</title>
        <authorList>
            <person name="Goeker M."/>
        </authorList>
    </citation>
    <scope>NUCLEOTIDE SEQUENCE [LARGE SCALE GENOMIC DNA]</scope>
    <source>
        <strain evidence="6 7">DSM 103733</strain>
    </source>
</reference>
<dbReference type="GO" id="GO:0030246">
    <property type="term" value="F:carbohydrate binding"/>
    <property type="evidence" value="ECO:0007669"/>
    <property type="project" value="UniProtKB-ARBA"/>
</dbReference>
<keyword evidence="7" id="KW-1185">Reference proteome</keyword>
<evidence type="ECO:0000313" key="6">
    <source>
        <dbReference type="EMBL" id="MBB6147056.1"/>
    </source>
</evidence>
<protein>
    <submittedName>
        <fullName evidence="6">Ribose transport system substrate-binding protein</fullName>
    </submittedName>
</protein>
<evidence type="ECO:0000256" key="3">
    <source>
        <dbReference type="ARBA" id="ARBA00022729"/>
    </source>
</evidence>
<evidence type="ECO:0000256" key="2">
    <source>
        <dbReference type="ARBA" id="ARBA00007639"/>
    </source>
</evidence>
<dbReference type="Pfam" id="PF13407">
    <property type="entry name" value="Peripla_BP_4"/>
    <property type="match status" value="1"/>
</dbReference>
<dbReference type="Proteomes" id="UP000538666">
    <property type="component" value="Unassembled WGS sequence"/>
</dbReference>
<feature type="domain" description="Periplasmic binding protein" evidence="5">
    <location>
        <begin position="33"/>
        <end position="280"/>
    </location>
</feature>
<dbReference type="PANTHER" id="PTHR46847">
    <property type="entry name" value="D-ALLOSE-BINDING PERIPLASMIC PROTEIN-RELATED"/>
    <property type="match status" value="1"/>
</dbReference>
<comment type="similarity">
    <text evidence="2">Belongs to the bacterial solute-binding protein 2 family.</text>
</comment>
<evidence type="ECO:0000259" key="5">
    <source>
        <dbReference type="Pfam" id="PF13407"/>
    </source>
</evidence>
<evidence type="ECO:0000256" key="4">
    <source>
        <dbReference type="SAM" id="SignalP"/>
    </source>
</evidence>
<comment type="caution">
    <text evidence="6">The sequence shown here is derived from an EMBL/GenBank/DDBJ whole genome shotgun (WGS) entry which is preliminary data.</text>
</comment>
<dbReference type="InterPro" id="IPR028082">
    <property type="entry name" value="Peripla_BP_I"/>
</dbReference>
<evidence type="ECO:0000256" key="1">
    <source>
        <dbReference type="ARBA" id="ARBA00004196"/>
    </source>
</evidence>
<dbReference type="RefSeq" id="WP_050059993.1">
    <property type="nucleotide sequence ID" value="NZ_JACHEK010000012.1"/>
</dbReference>
<comment type="subcellular location">
    <subcellularLocation>
        <location evidence="1">Cell envelope</location>
    </subcellularLocation>
</comment>
<dbReference type="AlphaFoldDB" id="A0A841K0I1"/>
<evidence type="ECO:0000313" key="7">
    <source>
        <dbReference type="Proteomes" id="UP000538666"/>
    </source>
</evidence>
<dbReference type="PANTHER" id="PTHR46847:SF1">
    <property type="entry name" value="D-ALLOSE-BINDING PERIPLASMIC PROTEIN-RELATED"/>
    <property type="match status" value="1"/>
</dbReference>
<dbReference type="OrthoDB" id="9800520at2"/>
<dbReference type="Gene3D" id="3.40.50.2300">
    <property type="match status" value="2"/>
</dbReference>
<dbReference type="InterPro" id="IPR025997">
    <property type="entry name" value="SBP_2_dom"/>
</dbReference>
<feature type="chain" id="PRO_5032835379" evidence="4">
    <location>
        <begin position="21"/>
        <end position="330"/>
    </location>
</feature>
<accession>A0A841K0I1</accession>
<dbReference type="SUPFAM" id="SSF53822">
    <property type="entry name" value="Periplasmic binding protein-like I"/>
    <property type="match status" value="1"/>
</dbReference>